<dbReference type="InterPro" id="IPR001764">
    <property type="entry name" value="Glyco_hydro_3_N"/>
</dbReference>
<dbReference type="InterPro" id="IPR050226">
    <property type="entry name" value="NagZ_Beta-hexosaminidase"/>
</dbReference>
<dbReference type="GO" id="GO:0009254">
    <property type="term" value="P:peptidoglycan turnover"/>
    <property type="evidence" value="ECO:0007669"/>
    <property type="project" value="TreeGrafter"/>
</dbReference>
<protein>
    <submittedName>
        <fullName evidence="5">Beta-N-acetylhexosaminidase</fullName>
        <ecNumber evidence="5">3.2.1.52</ecNumber>
    </submittedName>
</protein>
<name>A0A4R5W5U5_9BURK</name>
<evidence type="ECO:0000256" key="2">
    <source>
        <dbReference type="ARBA" id="ARBA00022801"/>
    </source>
</evidence>
<dbReference type="Pfam" id="PF00933">
    <property type="entry name" value="Glyco_hydro_3"/>
    <property type="match status" value="1"/>
</dbReference>
<accession>A0A4R5W5U5</accession>
<dbReference type="AlphaFoldDB" id="A0A4R5W5U5"/>
<sequence>MDQALRQKIGQLFMVGFDALEVNEHITRLIQERHVGGVILFRRNVHTPQQVAALCRRLQEINAEVSDIPLLISLDQEGGMVMRVEQGVTPIPAAMAFQQAGSVADCEQLSRISGDEMRQLGINMILAPVLDVNNNPLNPVIGVRAFGEDPDTVINYGMAAMRGLNAAGVITTAKHFPGHGDTSTDSHYSMSIVPHDKARLDAMELPPFKAAIAQGVHAIMTAHVVFPAIESEPDLPATLSKSVLTDLLRGELGFKGVIISDCLEMLAIADGVGVTNGAIQTLKAGADIALISHQQERQQAAIDGVIAAVERGEISLDQINQAHERVQQLKQISAVKTWRDAPIIPQGLMQPAALALAEKVQRAALRVAGAFRPLNTALPVTLITVEVRLRSEVDEAVIARNNEARSSMLPALLAAGIDVREYALSSEANDAEVAAAIAFAQGAQQIVLQTYNAMLVKGQQTLVAALPQDKLWLVAGRLPYDLDLAPNAQGRLASYGCRPAALAPVVEKLLGVAQSICVLC</sequence>
<dbReference type="InterPro" id="IPR017853">
    <property type="entry name" value="GH"/>
</dbReference>
<keyword evidence="3 5" id="KW-0326">Glycosidase</keyword>
<dbReference type="SUPFAM" id="SSF51445">
    <property type="entry name" value="(Trans)glycosidases"/>
    <property type="match status" value="1"/>
</dbReference>
<dbReference type="Gene3D" id="3.20.20.300">
    <property type="entry name" value="Glycoside hydrolase, family 3, N-terminal domain"/>
    <property type="match status" value="1"/>
</dbReference>
<dbReference type="EC" id="3.2.1.52" evidence="5"/>
<dbReference type="EMBL" id="SMYL01000002">
    <property type="protein sequence ID" value="TDK67446.1"/>
    <property type="molecule type" value="Genomic_DNA"/>
</dbReference>
<comment type="similarity">
    <text evidence="1">Belongs to the glycosyl hydrolase 3 family.</text>
</comment>
<dbReference type="PANTHER" id="PTHR30480:SF16">
    <property type="entry name" value="GLYCOSIDE HYDROLASE FAMILY 3 DOMAIN PROTEIN"/>
    <property type="match status" value="1"/>
</dbReference>
<evidence type="ECO:0000259" key="4">
    <source>
        <dbReference type="Pfam" id="PF00933"/>
    </source>
</evidence>
<evidence type="ECO:0000313" key="6">
    <source>
        <dbReference type="Proteomes" id="UP000294829"/>
    </source>
</evidence>
<dbReference type="GO" id="GO:0004563">
    <property type="term" value="F:beta-N-acetylhexosaminidase activity"/>
    <property type="evidence" value="ECO:0007669"/>
    <property type="project" value="UniProtKB-EC"/>
</dbReference>
<dbReference type="OrthoDB" id="9786661at2"/>
<gene>
    <name evidence="5" type="primary">nagZ</name>
    <name evidence="5" type="ORF">E2I14_06755</name>
</gene>
<reference evidence="5 6" key="1">
    <citation type="submission" date="2019-03" db="EMBL/GenBank/DDBJ databases">
        <title>Sapientia aquatica gen. nov., sp. nov., isolated from a crater lake.</title>
        <authorList>
            <person name="Felfoldi T."/>
            <person name="Szabo A."/>
            <person name="Toth E."/>
            <person name="Schumann P."/>
            <person name="Keki Z."/>
            <person name="Marialigeti K."/>
            <person name="Mathe I."/>
        </authorList>
    </citation>
    <scope>NUCLEOTIDE SEQUENCE [LARGE SCALE GENOMIC DNA]</scope>
    <source>
        <strain evidence="5 6">SA-152</strain>
    </source>
</reference>
<evidence type="ECO:0000256" key="3">
    <source>
        <dbReference type="ARBA" id="ARBA00023295"/>
    </source>
</evidence>
<feature type="domain" description="Glycoside hydrolase family 3 N-terminal" evidence="4">
    <location>
        <begin position="5"/>
        <end position="329"/>
    </location>
</feature>
<comment type="caution">
    <text evidence="5">The sequence shown here is derived from an EMBL/GenBank/DDBJ whole genome shotgun (WGS) entry which is preliminary data.</text>
</comment>
<evidence type="ECO:0000313" key="5">
    <source>
        <dbReference type="EMBL" id="TDK67446.1"/>
    </source>
</evidence>
<keyword evidence="2 5" id="KW-0378">Hydrolase</keyword>
<dbReference type="InterPro" id="IPR036962">
    <property type="entry name" value="Glyco_hydro_3_N_sf"/>
</dbReference>
<keyword evidence="6" id="KW-1185">Reference proteome</keyword>
<organism evidence="5 6">
    <name type="scientific">Sapientia aquatica</name>
    <dbReference type="NCBI Taxonomy" id="1549640"/>
    <lineage>
        <taxon>Bacteria</taxon>
        <taxon>Pseudomonadati</taxon>
        <taxon>Pseudomonadota</taxon>
        <taxon>Betaproteobacteria</taxon>
        <taxon>Burkholderiales</taxon>
        <taxon>Oxalobacteraceae</taxon>
        <taxon>Sapientia</taxon>
    </lineage>
</organism>
<dbReference type="RefSeq" id="WP_133326705.1">
    <property type="nucleotide sequence ID" value="NZ_SMYL01000002.1"/>
</dbReference>
<dbReference type="GO" id="GO:0005975">
    <property type="term" value="P:carbohydrate metabolic process"/>
    <property type="evidence" value="ECO:0007669"/>
    <property type="project" value="InterPro"/>
</dbReference>
<dbReference type="Proteomes" id="UP000294829">
    <property type="component" value="Unassembled WGS sequence"/>
</dbReference>
<dbReference type="NCBIfam" id="NF003740">
    <property type="entry name" value="PRK05337.1"/>
    <property type="match status" value="1"/>
</dbReference>
<proteinExistence type="inferred from homology"/>
<dbReference type="PANTHER" id="PTHR30480">
    <property type="entry name" value="BETA-HEXOSAMINIDASE-RELATED"/>
    <property type="match status" value="1"/>
</dbReference>
<evidence type="ECO:0000256" key="1">
    <source>
        <dbReference type="ARBA" id="ARBA00005336"/>
    </source>
</evidence>